<feature type="non-terminal residue" evidence="1">
    <location>
        <position position="84"/>
    </location>
</feature>
<name>A0ACA9SN29_9GLOM</name>
<proteinExistence type="predicted"/>
<accession>A0ACA9SN29</accession>
<sequence>DREIMATQRFINSKKRDRVERDRDDEPESPAPSNKKRNVDRGIESLAATVPPRPPIKLNRSVEHINDLAASMPVTSMSGKRNDK</sequence>
<feature type="non-terminal residue" evidence="1">
    <location>
        <position position="1"/>
    </location>
</feature>
<evidence type="ECO:0000313" key="1">
    <source>
        <dbReference type="EMBL" id="CAG8841417.1"/>
    </source>
</evidence>
<comment type="caution">
    <text evidence="1">The sequence shown here is derived from an EMBL/GenBank/DDBJ whole genome shotgun (WGS) entry which is preliminary data.</text>
</comment>
<organism evidence="1 2">
    <name type="scientific">Racocetra persica</name>
    <dbReference type="NCBI Taxonomy" id="160502"/>
    <lineage>
        <taxon>Eukaryota</taxon>
        <taxon>Fungi</taxon>
        <taxon>Fungi incertae sedis</taxon>
        <taxon>Mucoromycota</taxon>
        <taxon>Glomeromycotina</taxon>
        <taxon>Glomeromycetes</taxon>
        <taxon>Diversisporales</taxon>
        <taxon>Gigasporaceae</taxon>
        <taxon>Racocetra</taxon>
    </lineage>
</organism>
<protein>
    <submittedName>
        <fullName evidence="1">301_t:CDS:1</fullName>
    </submittedName>
</protein>
<evidence type="ECO:0000313" key="2">
    <source>
        <dbReference type="Proteomes" id="UP000789920"/>
    </source>
</evidence>
<dbReference type="EMBL" id="CAJVQC010130257">
    <property type="protein sequence ID" value="CAG8841417.1"/>
    <property type="molecule type" value="Genomic_DNA"/>
</dbReference>
<reference evidence="1" key="1">
    <citation type="submission" date="2021-06" db="EMBL/GenBank/DDBJ databases">
        <authorList>
            <person name="Kallberg Y."/>
            <person name="Tangrot J."/>
            <person name="Rosling A."/>
        </authorList>
    </citation>
    <scope>NUCLEOTIDE SEQUENCE</scope>
    <source>
        <strain evidence="1">MA461A</strain>
    </source>
</reference>
<keyword evidence="2" id="KW-1185">Reference proteome</keyword>
<gene>
    <name evidence="1" type="ORF">RPERSI_LOCUS31865</name>
</gene>
<dbReference type="Proteomes" id="UP000789920">
    <property type="component" value="Unassembled WGS sequence"/>
</dbReference>